<dbReference type="InterPro" id="IPR017383">
    <property type="entry name" value="ARPC1"/>
</dbReference>
<keyword evidence="6" id="KW-1133">Transmembrane helix</keyword>
<evidence type="ECO:0000313" key="7">
    <source>
        <dbReference type="EMBL" id="PVU85234.1"/>
    </source>
</evidence>
<evidence type="ECO:0000313" key="8">
    <source>
        <dbReference type="Proteomes" id="UP000245609"/>
    </source>
</evidence>
<dbReference type="STRING" id="133381.A0A2T9XYX2"/>
<comment type="subcellular location">
    <subcellularLocation>
        <location evidence="1">Cytoplasm</location>
    </subcellularLocation>
</comment>
<dbReference type="InterPro" id="IPR015943">
    <property type="entry name" value="WD40/YVTN_repeat-like_dom_sf"/>
</dbReference>
<name>A0A2T9XYX2_9FUNG</name>
<dbReference type="GO" id="GO:0034314">
    <property type="term" value="P:Arp2/3 complex-mediated actin nucleation"/>
    <property type="evidence" value="ECO:0007669"/>
    <property type="project" value="InterPro"/>
</dbReference>
<dbReference type="OrthoDB" id="406844at2759"/>
<evidence type="ECO:0000256" key="1">
    <source>
        <dbReference type="ARBA" id="ARBA00004496"/>
    </source>
</evidence>
<evidence type="ECO:0000256" key="6">
    <source>
        <dbReference type="SAM" id="Phobius"/>
    </source>
</evidence>
<reference evidence="7 8" key="1">
    <citation type="journal article" date="2018" name="MBio">
        <title>Comparative Genomics Reveals the Core Gene Toolbox for the Fungus-Insect Symbiosis.</title>
        <authorList>
            <person name="Wang Y."/>
            <person name="Stata M."/>
            <person name="Wang W."/>
            <person name="Stajich J.E."/>
            <person name="White M.M."/>
            <person name="Moncalvo J.M."/>
        </authorList>
    </citation>
    <scope>NUCLEOTIDE SEQUENCE [LARGE SCALE GENOMIC DNA]</scope>
    <source>
        <strain evidence="7 8">SC-DP-2</strain>
    </source>
</reference>
<evidence type="ECO:0000256" key="3">
    <source>
        <dbReference type="ARBA" id="ARBA00022574"/>
    </source>
</evidence>
<keyword evidence="3" id="KW-0853">WD repeat</keyword>
<dbReference type="EMBL" id="MBFS01003707">
    <property type="protein sequence ID" value="PVU85234.1"/>
    <property type="molecule type" value="Genomic_DNA"/>
</dbReference>
<sequence>MTRPDPSPWGERLPFGTLCGEYQSEYSGWIHDLSFSPDGNTLAFVCMICFFAFLPLYSIIDIYLKCTLAHDSILSICNPEDHSVSSIKTTQLPYKCVLWMPDGRLVVSGYNDLPGIYSLSQDSWQYKALVDRAGSSKRKTSLAASADSKSNVFNMFRNMDSRMTAMRNLEEEEEQPQEDLHGTIA</sequence>
<keyword evidence="2" id="KW-0963">Cytoplasm</keyword>
<comment type="caution">
    <text evidence="7">The sequence shown here is derived from an EMBL/GenBank/DDBJ whole genome shotgun (WGS) entry which is preliminary data.</text>
</comment>
<evidence type="ECO:0000256" key="2">
    <source>
        <dbReference type="ARBA" id="ARBA00022490"/>
    </source>
</evidence>
<organism evidence="7 8">
    <name type="scientific">Smittium megazygosporum</name>
    <dbReference type="NCBI Taxonomy" id="133381"/>
    <lineage>
        <taxon>Eukaryota</taxon>
        <taxon>Fungi</taxon>
        <taxon>Fungi incertae sedis</taxon>
        <taxon>Zoopagomycota</taxon>
        <taxon>Kickxellomycotina</taxon>
        <taxon>Harpellomycetes</taxon>
        <taxon>Harpellales</taxon>
        <taxon>Legeriomycetaceae</taxon>
        <taxon>Smittium</taxon>
    </lineage>
</organism>
<evidence type="ECO:0000256" key="5">
    <source>
        <dbReference type="ARBA" id="ARBA00023212"/>
    </source>
</evidence>
<dbReference type="SUPFAM" id="SSF82171">
    <property type="entry name" value="DPP6 N-terminal domain-like"/>
    <property type="match status" value="1"/>
</dbReference>
<keyword evidence="8" id="KW-1185">Reference proteome</keyword>
<protein>
    <submittedName>
        <fullName evidence="7">Uncharacterized protein</fullName>
    </submittedName>
</protein>
<dbReference type="Gene3D" id="2.130.10.10">
    <property type="entry name" value="YVTN repeat-like/Quinoprotein amine dehydrogenase"/>
    <property type="match status" value="1"/>
</dbReference>
<dbReference type="GO" id="GO:0005737">
    <property type="term" value="C:cytoplasm"/>
    <property type="evidence" value="ECO:0007669"/>
    <property type="project" value="UniProtKB-SubCell"/>
</dbReference>
<dbReference type="PANTHER" id="PTHR10709:SF2">
    <property type="entry name" value="ACTIN-RELATED PROTEIN 2_3 COMPLEX SUBUNIT"/>
    <property type="match status" value="1"/>
</dbReference>
<dbReference type="GO" id="GO:0005885">
    <property type="term" value="C:Arp2/3 protein complex"/>
    <property type="evidence" value="ECO:0007669"/>
    <property type="project" value="InterPro"/>
</dbReference>
<keyword evidence="6" id="KW-0472">Membrane</keyword>
<dbReference type="AlphaFoldDB" id="A0A2T9XYX2"/>
<keyword evidence="5" id="KW-0206">Cytoskeleton</keyword>
<evidence type="ECO:0000256" key="4">
    <source>
        <dbReference type="ARBA" id="ARBA00022737"/>
    </source>
</evidence>
<dbReference type="PANTHER" id="PTHR10709">
    <property type="entry name" value="ACTIN-RELATED PROTEIN 2/3 COMPLEX SUBUNIT 1"/>
    <property type="match status" value="1"/>
</dbReference>
<accession>A0A2T9XYX2</accession>
<dbReference type="GO" id="GO:0051015">
    <property type="term" value="F:actin filament binding"/>
    <property type="evidence" value="ECO:0007669"/>
    <property type="project" value="TreeGrafter"/>
</dbReference>
<dbReference type="Proteomes" id="UP000245609">
    <property type="component" value="Unassembled WGS sequence"/>
</dbReference>
<proteinExistence type="predicted"/>
<keyword evidence="4" id="KW-0677">Repeat</keyword>
<feature type="transmembrane region" description="Helical" evidence="6">
    <location>
        <begin position="42"/>
        <end position="64"/>
    </location>
</feature>
<keyword evidence="6" id="KW-0812">Transmembrane</keyword>
<gene>
    <name evidence="7" type="ORF">BB560_007111</name>
</gene>